<organism evidence="1 2">
    <name type="scientific">Caerostris extrusa</name>
    <name type="common">Bark spider</name>
    <name type="synonym">Caerostris bankana</name>
    <dbReference type="NCBI Taxonomy" id="172846"/>
    <lineage>
        <taxon>Eukaryota</taxon>
        <taxon>Metazoa</taxon>
        <taxon>Ecdysozoa</taxon>
        <taxon>Arthropoda</taxon>
        <taxon>Chelicerata</taxon>
        <taxon>Arachnida</taxon>
        <taxon>Araneae</taxon>
        <taxon>Araneomorphae</taxon>
        <taxon>Entelegynae</taxon>
        <taxon>Araneoidea</taxon>
        <taxon>Araneidae</taxon>
        <taxon>Caerostris</taxon>
    </lineage>
</organism>
<gene>
    <name evidence="1" type="ORF">CEXT_241301</name>
</gene>
<proteinExistence type="predicted"/>
<comment type="caution">
    <text evidence="1">The sequence shown here is derived from an EMBL/GenBank/DDBJ whole genome shotgun (WGS) entry which is preliminary data.</text>
</comment>
<reference evidence="1 2" key="1">
    <citation type="submission" date="2021-06" db="EMBL/GenBank/DDBJ databases">
        <title>Caerostris extrusa draft genome.</title>
        <authorList>
            <person name="Kono N."/>
            <person name="Arakawa K."/>
        </authorList>
    </citation>
    <scope>NUCLEOTIDE SEQUENCE [LARGE SCALE GENOMIC DNA]</scope>
</reference>
<sequence length="110" mass="12221">MCIRERLCHSSFKGGAGPSKLWGDTFPVNCLQTSLGRPCLPAKHKFGEFTGVIKQLMKECGAVIEGYRHLGNRERSIKELGDTFPVNCLANSLGSAVFTRQAQVRRVRRV</sequence>
<accession>A0AAV4XZ31</accession>
<evidence type="ECO:0000313" key="2">
    <source>
        <dbReference type="Proteomes" id="UP001054945"/>
    </source>
</evidence>
<name>A0AAV4XZ31_CAEEX</name>
<protein>
    <submittedName>
        <fullName evidence="1">Uncharacterized protein</fullName>
    </submittedName>
</protein>
<dbReference type="EMBL" id="BPLR01018397">
    <property type="protein sequence ID" value="GIY99211.1"/>
    <property type="molecule type" value="Genomic_DNA"/>
</dbReference>
<keyword evidence="2" id="KW-1185">Reference proteome</keyword>
<dbReference type="Proteomes" id="UP001054945">
    <property type="component" value="Unassembled WGS sequence"/>
</dbReference>
<evidence type="ECO:0000313" key="1">
    <source>
        <dbReference type="EMBL" id="GIY99211.1"/>
    </source>
</evidence>
<dbReference type="AlphaFoldDB" id="A0AAV4XZ31"/>